<sequence>MFLNAMNPMHTFNFKIFMGIFGPVAVTLSLLVHLQSGLSLWVAGIMVIMAISCGWDGWEELQRQRAEPRPQG</sequence>
<keyword evidence="3" id="KW-1185">Reference proteome</keyword>
<gene>
    <name evidence="2" type="ORF">SAMN02745129_2353</name>
</gene>
<keyword evidence="1" id="KW-0472">Membrane</keyword>
<feature type="transmembrane region" description="Helical" evidence="1">
    <location>
        <begin position="38"/>
        <end position="58"/>
    </location>
</feature>
<feature type="transmembrane region" description="Helical" evidence="1">
    <location>
        <begin position="12"/>
        <end position="32"/>
    </location>
</feature>
<protein>
    <submittedName>
        <fullName evidence="2">Uncharacterized protein</fullName>
    </submittedName>
</protein>
<evidence type="ECO:0000313" key="2">
    <source>
        <dbReference type="EMBL" id="SHH56449.1"/>
    </source>
</evidence>
<organism evidence="2 3">
    <name type="scientific">Ferrimonas marina</name>
    <dbReference type="NCBI Taxonomy" id="299255"/>
    <lineage>
        <taxon>Bacteria</taxon>
        <taxon>Pseudomonadati</taxon>
        <taxon>Pseudomonadota</taxon>
        <taxon>Gammaproteobacteria</taxon>
        <taxon>Alteromonadales</taxon>
        <taxon>Ferrimonadaceae</taxon>
        <taxon>Ferrimonas</taxon>
    </lineage>
</organism>
<keyword evidence="1" id="KW-0812">Transmembrane</keyword>
<dbReference type="Proteomes" id="UP000184268">
    <property type="component" value="Unassembled WGS sequence"/>
</dbReference>
<keyword evidence="1" id="KW-1133">Transmembrane helix</keyword>
<name>A0A1M5U0C2_9GAMM</name>
<evidence type="ECO:0000256" key="1">
    <source>
        <dbReference type="SAM" id="Phobius"/>
    </source>
</evidence>
<accession>A0A1M5U0C2</accession>
<dbReference type="RefSeq" id="WP_143165618.1">
    <property type="nucleotide sequence ID" value="NZ_FQXG01000003.1"/>
</dbReference>
<dbReference type="EMBL" id="FQXG01000003">
    <property type="protein sequence ID" value="SHH56449.1"/>
    <property type="molecule type" value="Genomic_DNA"/>
</dbReference>
<reference evidence="2 3" key="1">
    <citation type="submission" date="2016-11" db="EMBL/GenBank/DDBJ databases">
        <authorList>
            <person name="Jaros S."/>
            <person name="Januszkiewicz K."/>
            <person name="Wedrychowicz H."/>
        </authorList>
    </citation>
    <scope>NUCLEOTIDE SEQUENCE [LARGE SCALE GENOMIC DNA]</scope>
    <source>
        <strain evidence="2 3">DSM 16917</strain>
    </source>
</reference>
<evidence type="ECO:0000313" key="3">
    <source>
        <dbReference type="Proteomes" id="UP000184268"/>
    </source>
</evidence>
<proteinExistence type="predicted"/>
<dbReference type="AlphaFoldDB" id="A0A1M5U0C2"/>